<evidence type="ECO:0000259" key="6">
    <source>
        <dbReference type="SMART" id="SM00014"/>
    </source>
</evidence>
<organism evidence="7 8">
    <name type="scientific">Natronoarchaeum mannanilyticum</name>
    <dbReference type="NCBI Taxonomy" id="926360"/>
    <lineage>
        <taxon>Archaea</taxon>
        <taxon>Methanobacteriati</taxon>
        <taxon>Methanobacteriota</taxon>
        <taxon>Stenosarchaea group</taxon>
        <taxon>Halobacteria</taxon>
        <taxon>Halobacteriales</taxon>
        <taxon>Natronoarchaeaceae</taxon>
    </lineage>
</organism>
<keyword evidence="4 5" id="KW-0472">Membrane</keyword>
<dbReference type="Gene3D" id="1.20.144.10">
    <property type="entry name" value="Phosphatidic acid phosphatase type 2/haloperoxidase"/>
    <property type="match status" value="1"/>
</dbReference>
<evidence type="ECO:0000313" key="8">
    <source>
        <dbReference type="Proteomes" id="UP001500420"/>
    </source>
</evidence>
<proteinExistence type="predicted"/>
<dbReference type="PANTHER" id="PTHR31310">
    <property type="match status" value="1"/>
</dbReference>
<comment type="caution">
    <text evidence="7">The sequence shown here is derived from an EMBL/GenBank/DDBJ whole genome shotgun (WGS) entry which is preliminary data.</text>
</comment>
<evidence type="ECO:0000256" key="1">
    <source>
        <dbReference type="ARBA" id="ARBA00004141"/>
    </source>
</evidence>
<dbReference type="RefSeq" id="WP_343772455.1">
    <property type="nucleotide sequence ID" value="NZ_BAAADV010000001.1"/>
</dbReference>
<reference evidence="7 8" key="1">
    <citation type="journal article" date="2019" name="Int. J. Syst. Evol. Microbiol.">
        <title>The Global Catalogue of Microorganisms (GCM) 10K type strain sequencing project: providing services to taxonomists for standard genome sequencing and annotation.</title>
        <authorList>
            <consortium name="The Broad Institute Genomics Platform"/>
            <consortium name="The Broad Institute Genome Sequencing Center for Infectious Disease"/>
            <person name="Wu L."/>
            <person name="Ma J."/>
        </authorList>
    </citation>
    <scope>NUCLEOTIDE SEQUENCE [LARGE SCALE GENOMIC DNA]</scope>
    <source>
        <strain evidence="7 8">JCM 16328</strain>
    </source>
</reference>
<dbReference type="PANTHER" id="PTHR31310:SF7">
    <property type="entry name" value="PA-PHOSPHATASE RELATED-FAMILY PROTEIN DDB_G0268928"/>
    <property type="match status" value="1"/>
</dbReference>
<dbReference type="Pfam" id="PF14378">
    <property type="entry name" value="PAP2_3"/>
    <property type="match status" value="1"/>
</dbReference>
<keyword evidence="8" id="KW-1185">Reference proteome</keyword>
<dbReference type="InterPro" id="IPR052185">
    <property type="entry name" value="IPC_Synthase-Related"/>
</dbReference>
<feature type="transmembrane region" description="Helical" evidence="5">
    <location>
        <begin position="139"/>
        <end position="159"/>
    </location>
</feature>
<keyword evidence="2 5" id="KW-0812">Transmembrane</keyword>
<keyword evidence="3 5" id="KW-1133">Transmembrane helix</keyword>
<feature type="transmembrane region" description="Helical" evidence="5">
    <location>
        <begin position="48"/>
        <end position="66"/>
    </location>
</feature>
<dbReference type="GO" id="GO:0016020">
    <property type="term" value="C:membrane"/>
    <property type="evidence" value="ECO:0007669"/>
    <property type="project" value="UniProtKB-SubCell"/>
</dbReference>
<dbReference type="EMBL" id="BAAADV010000001">
    <property type="protein sequence ID" value="GAA0664538.1"/>
    <property type="molecule type" value="Genomic_DNA"/>
</dbReference>
<evidence type="ECO:0000256" key="3">
    <source>
        <dbReference type="ARBA" id="ARBA00022989"/>
    </source>
</evidence>
<dbReference type="InterPro" id="IPR026841">
    <property type="entry name" value="Aur1/Ipt1"/>
</dbReference>
<name>A0AAV3T5A5_9EURY</name>
<evidence type="ECO:0000256" key="4">
    <source>
        <dbReference type="ARBA" id="ARBA00023136"/>
    </source>
</evidence>
<dbReference type="CDD" id="cd03386">
    <property type="entry name" value="PAP2_Aur1_like"/>
    <property type="match status" value="1"/>
</dbReference>
<evidence type="ECO:0000256" key="5">
    <source>
        <dbReference type="SAM" id="Phobius"/>
    </source>
</evidence>
<feature type="domain" description="Phosphatidic acid phosphatase type 2/haloperoxidase" evidence="6">
    <location>
        <begin position="134"/>
        <end position="260"/>
    </location>
</feature>
<dbReference type="SMART" id="SM00014">
    <property type="entry name" value="acidPPc"/>
    <property type="match status" value="1"/>
</dbReference>
<feature type="transmembrane region" description="Helical" evidence="5">
    <location>
        <begin position="6"/>
        <end position="27"/>
    </location>
</feature>
<protein>
    <recommendedName>
        <fullName evidence="6">Phosphatidic acid phosphatase type 2/haloperoxidase domain-containing protein</fullName>
    </recommendedName>
</protein>
<dbReference type="SUPFAM" id="SSF48317">
    <property type="entry name" value="Acid phosphatase/Vanadium-dependent haloperoxidase"/>
    <property type="match status" value="1"/>
</dbReference>
<feature type="transmembrane region" description="Helical" evidence="5">
    <location>
        <begin position="219"/>
        <end position="239"/>
    </location>
</feature>
<dbReference type="AlphaFoldDB" id="A0AAV3T5A5"/>
<gene>
    <name evidence="7" type="ORF">GCM10009020_06800</name>
</gene>
<dbReference type="InterPro" id="IPR036938">
    <property type="entry name" value="PAP2/HPO_sf"/>
</dbReference>
<evidence type="ECO:0000256" key="2">
    <source>
        <dbReference type="ARBA" id="ARBA00022692"/>
    </source>
</evidence>
<evidence type="ECO:0000313" key="7">
    <source>
        <dbReference type="EMBL" id="GAA0664538.1"/>
    </source>
</evidence>
<dbReference type="Proteomes" id="UP001500420">
    <property type="component" value="Unassembled WGS sequence"/>
</dbReference>
<feature type="transmembrane region" description="Helical" evidence="5">
    <location>
        <begin position="245"/>
        <end position="263"/>
    </location>
</feature>
<sequence>MNLLEILVIVALVSGTATGALLWTCVGRTRLAETLRSAAERRRRFREVLPYLAALVAVLLINKGLLQYSRQTSFYLGIKLTGTIIEIEGAFVSWVQQLFPAGAVLYFSAIYVFGYVVLLIFPILAYFFTDRLRYLKVLLTAYAINYGAGVVCYTVFVAYGPRNSIPQDAAPLMYDQFPAVMTLTSMINYSSNVFPSLHTSMALTAMILAMMSREEFPNWTPIASVLAVSVMIATMYLGIHWLTDVIAGIVLGAGAVYAADRIVDRTEKILVRRRKQSQSPNWSD</sequence>
<accession>A0AAV3T5A5</accession>
<feature type="transmembrane region" description="Helical" evidence="5">
    <location>
        <begin position="103"/>
        <end position="127"/>
    </location>
</feature>
<comment type="subcellular location">
    <subcellularLocation>
        <location evidence="1">Membrane</location>
        <topology evidence="1">Multi-pass membrane protein</topology>
    </subcellularLocation>
</comment>
<dbReference type="InterPro" id="IPR000326">
    <property type="entry name" value="PAP2/HPO"/>
</dbReference>